<evidence type="ECO:0000256" key="2">
    <source>
        <dbReference type="ARBA" id="ARBA00023015"/>
    </source>
</evidence>
<dbReference type="SUPFAM" id="SSF88659">
    <property type="entry name" value="Sigma3 and sigma4 domains of RNA polymerase sigma factors"/>
    <property type="match status" value="1"/>
</dbReference>
<keyword evidence="3" id="KW-0731">Sigma factor</keyword>
<evidence type="ECO:0000256" key="3">
    <source>
        <dbReference type="ARBA" id="ARBA00023082"/>
    </source>
</evidence>
<comment type="similarity">
    <text evidence="1">Belongs to the sigma-70 factor family. ECF subfamily.</text>
</comment>
<dbReference type="EMBL" id="JBHUDE010000043">
    <property type="protein sequence ID" value="MFD1607886.1"/>
    <property type="molecule type" value="Genomic_DNA"/>
</dbReference>
<evidence type="ECO:0000256" key="1">
    <source>
        <dbReference type="ARBA" id="ARBA00010641"/>
    </source>
</evidence>
<accession>A0ABW4HQT7</accession>
<dbReference type="RefSeq" id="WP_379597221.1">
    <property type="nucleotide sequence ID" value="NZ_JBHUDE010000043.1"/>
</dbReference>
<dbReference type="InterPro" id="IPR007627">
    <property type="entry name" value="RNA_pol_sigma70_r2"/>
</dbReference>
<dbReference type="InterPro" id="IPR013324">
    <property type="entry name" value="RNA_pol_sigma_r3/r4-like"/>
</dbReference>
<dbReference type="InterPro" id="IPR014284">
    <property type="entry name" value="RNA_pol_sigma-70_dom"/>
</dbReference>
<dbReference type="PANTHER" id="PTHR43133:SF60">
    <property type="entry name" value="RNA POLYMERASE SIGMA FACTOR SIGV"/>
    <property type="match status" value="1"/>
</dbReference>
<dbReference type="Pfam" id="PF04542">
    <property type="entry name" value="Sigma70_r2"/>
    <property type="match status" value="1"/>
</dbReference>
<dbReference type="Gene3D" id="1.10.1740.10">
    <property type="match status" value="1"/>
</dbReference>
<keyword evidence="8" id="KW-1185">Reference proteome</keyword>
<dbReference type="InterPro" id="IPR013249">
    <property type="entry name" value="RNA_pol_sigma70_r4_t2"/>
</dbReference>
<dbReference type="NCBIfam" id="TIGR02937">
    <property type="entry name" value="sigma70-ECF"/>
    <property type="match status" value="1"/>
</dbReference>
<dbReference type="InterPro" id="IPR039425">
    <property type="entry name" value="RNA_pol_sigma-70-like"/>
</dbReference>
<sequence length="193" mass="22571">MVNLVDRLRKKEEEALVEVMNLYGNYLLRMAYLLVKDHQRAEEAVQDAFITAFKKINQLEKDALIKSWLTTITINHCRQQLRTWNYKHIIPNLEAVERLRDKDAATSPEAELLELEWNHHLTAAIHALDYKYREVITLFYFNELKIAEISALTNTKENTVKSRLKRAKEMLKASLIEKEDGTDGRKNANQETS</sequence>
<protein>
    <submittedName>
        <fullName evidence="7">Sigma-70 family RNA polymerase sigma factor</fullName>
    </submittedName>
</protein>
<comment type="caution">
    <text evidence="7">The sequence shown here is derived from an EMBL/GenBank/DDBJ whole genome shotgun (WGS) entry which is preliminary data.</text>
</comment>
<dbReference type="CDD" id="cd06171">
    <property type="entry name" value="Sigma70_r4"/>
    <property type="match status" value="1"/>
</dbReference>
<feature type="domain" description="RNA polymerase sigma-70 region 2" evidence="5">
    <location>
        <begin position="22"/>
        <end position="83"/>
    </location>
</feature>
<feature type="domain" description="RNA polymerase sigma factor 70 region 4 type 2" evidence="6">
    <location>
        <begin position="121"/>
        <end position="171"/>
    </location>
</feature>
<dbReference type="PANTHER" id="PTHR43133">
    <property type="entry name" value="RNA POLYMERASE ECF-TYPE SIGMA FACTO"/>
    <property type="match status" value="1"/>
</dbReference>
<keyword evidence="2" id="KW-0805">Transcription regulation</keyword>
<reference evidence="8" key="1">
    <citation type="journal article" date="2019" name="Int. J. Syst. Evol. Microbiol.">
        <title>The Global Catalogue of Microorganisms (GCM) 10K type strain sequencing project: providing services to taxonomists for standard genome sequencing and annotation.</title>
        <authorList>
            <consortium name="The Broad Institute Genomics Platform"/>
            <consortium name="The Broad Institute Genome Sequencing Center for Infectious Disease"/>
            <person name="Wu L."/>
            <person name="Ma J."/>
        </authorList>
    </citation>
    <scope>NUCLEOTIDE SEQUENCE [LARGE SCALE GENOMIC DNA]</scope>
    <source>
        <strain evidence="8">CGMCC 1.12376</strain>
    </source>
</reference>
<gene>
    <name evidence="7" type="ORF">ACFSBH_09495</name>
</gene>
<dbReference type="Gene3D" id="1.10.10.10">
    <property type="entry name" value="Winged helix-like DNA-binding domain superfamily/Winged helix DNA-binding domain"/>
    <property type="match status" value="1"/>
</dbReference>
<keyword evidence="4" id="KW-0804">Transcription</keyword>
<organism evidence="7 8">
    <name type="scientific">Oceanobacillus luteolus</name>
    <dbReference type="NCBI Taxonomy" id="1274358"/>
    <lineage>
        <taxon>Bacteria</taxon>
        <taxon>Bacillati</taxon>
        <taxon>Bacillota</taxon>
        <taxon>Bacilli</taxon>
        <taxon>Bacillales</taxon>
        <taxon>Bacillaceae</taxon>
        <taxon>Oceanobacillus</taxon>
    </lineage>
</organism>
<dbReference type="SUPFAM" id="SSF88946">
    <property type="entry name" value="Sigma2 domain of RNA polymerase sigma factors"/>
    <property type="match status" value="1"/>
</dbReference>
<proteinExistence type="inferred from homology"/>
<evidence type="ECO:0000313" key="7">
    <source>
        <dbReference type="EMBL" id="MFD1607886.1"/>
    </source>
</evidence>
<evidence type="ECO:0000256" key="4">
    <source>
        <dbReference type="ARBA" id="ARBA00023163"/>
    </source>
</evidence>
<dbReference type="Pfam" id="PF08281">
    <property type="entry name" value="Sigma70_r4_2"/>
    <property type="match status" value="1"/>
</dbReference>
<dbReference type="InterPro" id="IPR036388">
    <property type="entry name" value="WH-like_DNA-bd_sf"/>
</dbReference>
<evidence type="ECO:0000313" key="8">
    <source>
        <dbReference type="Proteomes" id="UP001597221"/>
    </source>
</evidence>
<evidence type="ECO:0000259" key="6">
    <source>
        <dbReference type="Pfam" id="PF08281"/>
    </source>
</evidence>
<dbReference type="InterPro" id="IPR013325">
    <property type="entry name" value="RNA_pol_sigma_r2"/>
</dbReference>
<evidence type="ECO:0000259" key="5">
    <source>
        <dbReference type="Pfam" id="PF04542"/>
    </source>
</evidence>
<name>A0ABW4HQT7_9BACI</name>
<dbReference type="Proteomes" id="UP001597221">
    <property type="component" value="Unassembled WGS sequence"/>
</dbReference>